<dbReference type="PANTHER" id="PTHR45947">
    <property type="entry name" value="SULFOQUINOVOSYL TRANSFERASE SQD2"/>
    <property type="match status" value="1"/>
</dbReference>
<accession>A0A1Z4M1E1</accession>
<evidence type="ECO:0000259" key="1">
    <source>
        <dbReference type="Pfam" id="PF00534"/>
    </source>
</evidence>
<dbReference type="InterPro" id="IPR028098">
    <property type="entry name" value="Glyco_trans_4-like_N"/>
</dbReference>
<dbReference type="AlphaFoldDB" id="A0A1Z4M1E1"/>
<dbReference type="PANTHER" id="PTHR45947:SF13">
    <property type="entry name" value="TRANSFERASE"/>
    <property type="match status" value="1"/>
</dbReference>
<evidence type="ECO:0000313" key="4">
    <source>
        <dbReference type="Proteomes" id="UP000218418"/>
    </source>
</evidence>
<dbReference type="SUPFAM" id="SSF53756">
    <property type="entry name" value="UDP-Glycosyltransferase/glycogen phosphorylase"/>
    <property type="match status" value="1"/>
</dbReference>
<dbReference type="EMBL" id="AP018227">
    <property type="protein sequence ID" value="BAY87285.1"/>
    <property type="molecule type" value="Genomic_DNA"/>
</dbReference>
<proteinExistence type="predicted"/>
<dbReference type="OrthoDB" id="9787111at2"/>
<dbReference type="GO" id="GO:0016757">
    <property type="term" value="F:glycosyltransferase activity"/>
    <property type="evidence" value="ECO:0007669"/>
    <property type="project" value="InterPro"/>
</dbReference>
<dbReference type="Pfam" id="PF00534">
    <property type="entry name" value="Glycos_transf_1"/>
    <property type="match status" value="1"/>
</dbReference>
<name>A0A1Z4M1E1_9CYAN</name>
<dbReference type="Pfam" id="PF13439">
    <property type="entry name" value="Glyco_transf_4"/>
    <property type="match status" value="1"/>
</dbReference>
<keyword evidence="4" id="KW-1185">Reference proteome</keyword>
<reference evidence="3 4" key="1">
    <citation type="submission" date="2017-06" db="EMBL/GenBank/DDBJ databases">
        <title>Genome sequencing of cyanobaciteial culture collection at National Institute for Environmental Studies (NIES).</title>
        <authorList>
            <person name="Hirose Y."/>
            <person name="Shimura Y."/>
            <person name="Fujisawa T."/>
            <person name="Nakamura Y."/>
            <person name="Kawachi M."/>
        </authorList>
    </citation>
    <scope>NUCLEOTIDE SEQUENCE [LARGE SCALE GENOMIC DNA]</scope>
    <source>
        <strain evidence="3 4">NIES-267</strain>
    </source>
</reference>
<dbReference type="InterPro" id="IPR050194">
    <property type="entry name" value="Glycosyltransferase_grp1"/>
</dbReference>
<dbReference type="Proteomes" id="UP000218418">
    <property type="component" value="Chromosome"/>
</dbReference>
<sequence length="396" mass="44823">MRILTAHNYYQIRGGEDECFEAENKLLREMGEDVEIYQENNDRVAEISKLRMAADTIWSKEAYEKLQQRLIKKPLDVVHVHNFFPLISPSIYYAAKAQGVPIVQTLHNYRLICPNALFFREGKVCEDCLGKFIPYPGVQHGCYRENKVASGAVATMLGVHRAMNTWTQMVDLYICLTEFAKQKFIQAGIPAEKIVVKPNFVSPEPTVGFGKGGYALFVGRLSVEKGLDTLLAAWEQLGEQIPLKIVGDGPLAPDVLEATKRFPHIEWLGRRPMSEVHDLMGEAMFLVFPSKWYETFGRVAIEAFAKGTPVIAANIGAIAEIVSPGKTGLHFEPGVPEDLANKVKWVLGNREKMARMREKARLEFEAKYTPKKNYQQLIEIYTKAKNIQHTQHKNLN</sequence>
<feature type="domain" description="Glycosyl transferase family 1" evidence="1">
    <location>
        <begin position="212"/>
        <end position="361"/>
    </location>
</feature>
<organism evidence="3 4">
    <name type="scientific">Calothrix parasitica NIES-267</name>
    <dbReference type="NCBI Taxonomy" id="1973488"/>
    <lineage>
        <taxon>Bacteria</taxon>
        <taxon>Bacillati</taxon>
        <taxon>Cyanobacteriota</taxon>
        <taxon>Cyanophyceae</taxon>
        <taxon>Nostocales</taxon>
        <taxon>Calotrichaceae</taxon>
        <taxon>Calothrix</taxon>
    </lineage>
</organism>
<dbReference type="CDD" id="cd03801">
    <property type="entry name" value="GT4_PimA-like"/>
    <property type="match status" value="1"/>
</dbReference>
<dbReference type="InterPro" id="IPR001296">
    <property type="entry name" value="Glyco_trans_1"/>
</dbReference>
<keyword evidence="3" id="KW-0808">Transferase</keyword>
<feature type="domain" description="Glycosyltransferase subfamily 4-like N-terminal" evidence="2">
    <location>
        <begin position="49"/>
        <end position="204"/>
    </location>
</feature>
<protein>
    <submittedName>
        <fullName evidence="3">Putative glycosyl transferase</fullName>
    </submittedName>
</protein>
<evidence type="ECO:0000259" key="2">
    <source>
        <dbReference type="Pfam" id="PF13439"/>
    </source>
</evidence>
<gene>
    <name evidence="3" type="ORF">NIES267_68060</name>
</gene>
<evidence type="ECO:0000313" key="3">
    <source>
        <dbReference type="EMBL" id="BAY87285.1"/>
    </source>
</evidence>
<dbReference type="Gene3D" id="3.40.50.2000">
    <property type="entry name" value="Glycogen Phosphorylase B"/>
    <property type="match status" value="2"/>
</dbReference>